<protein>
    <submittedName>
        <fullName evidence="5">Glycosyltransferase</fullName>
    </submittedName>
</protein>
<dbReference type="RefSeq" id="WP_343788893.1">
    <property type="nucleotide sequence ID" value="NZ_BAAAFH010000022.1"/>
</dbReference>
<accession>A0ABN1MST4</accession>
<dbReference type="EMBL" id="BAAAFH010000022">
    <property type="protein sequence ID" value="GAA0876319.1"/>
    <property type="molecule type" value="Genomic_DNA"/>
</dbReference>
<evidence type="ECO:0000313" key="6">
    <source>
        <dbReference type="Proteomes" id="UP001501126"/>
    </source>
</evidence>
<evidence type="ECO:0000256" key="1">
    <source>
        <dbReference type="ARBA" id="ARBA00006739"/>
    </source>
</evidence>
<sequence>MKQALKTVTISVLLPVYNAESFLKEAIQSVLNQTFIDFELIILNDGSTDKSKEIINEFKDLRIRYIENETNIRLIRTLNKGIELAQGKYIARMDADDVCMPDRFQKQVNFLEENQEYVMCGTWARIMNDRSDLTGRVKRIDTNELVRANMLFTTPFLHPTVMIRREALQTEKYKEEALHCEDLELWIRLANNEQYKFANIPEYLLKYRWHSTNISVQHAEFQLENRGKYILPFVEHLSGELQREDLTLHFMSYQPKEQLKLVSPELLKKAKKWLIKLSKKNQSKQLFRQNDLDALLLSRWWVICIRTKRLTQLTRIPFTWYNPEVVFKAIKLLLYK</sequence>
<evidence type="ECO:0000256" key="3">
    <source>
        <dbReference type="ARBA" id="ARBA00022679"/>
    </source>
</evidence>
<keyword evidence="3" id="KW-0808">Transferase</keyword>
<dbReference type="InterPro" id="IPR001173">
    <property type="entry name" value="Glyco_trans_2-like"/>
</dbReference>
<name>A0ABN1MST4_9FLAO</name>
<keyword evidence="6" id="KW-1185">Reference proteome</keyword>
<dbReference type="PANTHER" id="PTHR43685:SF5">
    <property type="entry name" value="GLYCOSYLTRANSFERASE EPSE-RELATED"/>
    <property type="match status" value="1"/>
</dbReference>
<reference evidence="5 6" key="1">
    <citation type="journal article" date="2019" name="Int. J. Syst. Evol. Microbiol.">
        <title>The Global Catalogue of Microorganisms (GCM) 10K type strain sequencing project: providing services to taxonomists for standard genome sequencing and annotation.</title>
        <authorList>
            <consortium name="The Broad Institute Genomics Platform"/>
            <consortium name="The Broad Institute Genome Sequencing Center for Infectious Disease"/>
            <person name="Wu L."/>
            <person name="Ma J."/>
        </authorList>
    </citation>
    <scope>NUCLEOTIDE SEQUENCE [LARGE SCALE GENOMIC DNA]</scope>
    <source>
        <strain evidence="5 6">JCM 16083</strain>
    </source>
</reference>
<feature type="domain" description="Glycosyltransferase 2-like" evidence="4">
    <location>
        <begin position="11"/>
        <end position="168"/>
    </location>
</feature>
<proteinExistence type="inferred from homology"/>
<gene>
    <name evidence="5" type="ORF">GCM10009118_27290</name>
</gene>
<evidence type="ECO:0000313" key="5">
    <source>
        <dbReference type="EMBL" id="GAA0876319.1"/>
    </source>
</evidence>
<comment type="similarity">
    <text evidence="1">Belongs to the glycosyltransferase 2 family.</text>
</comment>
<dbReference type="SUPFAM" id="SSF53448">
    <property type="entry name" value="Nucleotide-diphospho-sugar transferases"/>
    <property type="match status" value="1"/>
</dbReference>
<evidence type="ECO:0000259" key="4">
    <source>
        <dbReference type="Pfam" id="PF00535"/>
    </source>
</evidence>
<keyword evidence="2" id="KW-0328">Glycosyltransferase</keyword>
<evidence type="ECO:0000256" key="2">
    <source>
        <dbReference type="ARBA" id="ARBA00022676"/>
    </source>
</evidence>
<dbReference type="PANTHER" id="PTHR43685">
    <property type="entry name" value="GLYCOSYLTRANSFERASE"/>
    <property type="match status" value="1"/>
</dbReference>
<dbReference type="Proteomes" id="UP001501126">
    <property type="component" value="Unassembled WGS sequence"/>
</dbReference>
<dbReference type="Gene3D" id="3.90.550.10">
    <property type="entry name" value="Spore Coat Polysaccharide Biosynthesis Protein SpsA, Chain A"/>
    <property type="match status" value="1"/>
</dbReference>
<organism evidence="5 6">
    <name type="scientific">Wandonia haliotis</name>
    <dbReference type="NCBI Taxonomy" id="574963"/>
    <lineage>
        <taxon>Bacteria</taxon>
        <taxon>Pseudomonadati</taxon>
        <taxon>Bacteroidota</taxon>
        <taxon>Flavobacteriia</taxon>
        <taxon>Flavobacteriales</taxon>
        <taxon>Crocinitomicaceae</taxon>
        <taxon>Wandonia</taxon>
    </lineage>
</organism>
<comment type="caution">
    <text evidence="5">The sequence shown here is derived from an EMBL/GenBank/DDBJ whole genome shotgun (WGS) entry which is preliminary data.</text>
</comment>
<dbReference type="InterPro" id="IPR029044">
    <property type="entry name" value="Nucleotide-diphossugar_trans"/>
</dbReference>
<dbReference type="InterPro" id="IPR050834">
    <property type="entry name" value="Glycosyltransf_2"/>
</dbReference>
<dbReference type="Pfam" id="PF00535">
    <property type="entry name" value="Glycos_transf_2"/>
    <property type="match status" value="1"/>
</dbReference>